<proteinExistence type="predicted"/>
<name>A0A382Q1P2_9ZZZZ</name>
<dbReference type="InterPro" id="IPR056909">
    <property type="entry name" value="SU10_portal"/>
</dbReference>
<dbReference type="Pfam" id="PF23899">
    <property type="entry name" value="SU10_portal"/>
    <property type="match status" value="1"/>
</dbReference>
<feature type="non-terminal residue" evidence="1">
    <location>
        <position position="337"/>
    </location>
</feature>
<sequence>FYLPLSGSTFKKVYYDDLLGRAVSKFVPADDLVVPYTATSLDDAEAVVHVLKISENDLRKQQVAGFYSDIELTKPQGTITNELKEKEREVEGITKSQRVEPMYTVLECHVNLDLEGFEDVGADGEPTGIKLPYIVTVEEGSRKVLSIRRNFAPNDPKKIKIQYFVHFKFLPGLGFYGLGLIHMIGGLSRTATAALRQLLDAGTLSNLPAGFKQRGVRVKDDAANIQPGEFKDVDTPGGNLKDAFVFLPYKEPSQTLLQLMGIVVQAGQRFASIADMQVGDGNQQAAVGTTVALLERGSRVMSAIHKRLYVSLKQEFKLLAKLFATYLPPEYPYDVIG</sequence>
<organism evidence="1">
    <name type="scientific">marine metagenome</name>
    <dbReference type="NCBI Taxonomy" id="408172"/>
    <lineage>
        <taxon>unclassified sequences</taxon>
        <taxon>metagenomes</taxon>
        <taxon>ecological metagenomes</taxon>
    </lineage>
</organism>
<dbReference type="EMBL" id="UINC01111074">
    <property type="protein sequence ID" value="SVC79017.1"/>
    <property type="molecule type" value="Genomic_DNA"/>
</dbReference>
<evidence type="ECO:0000313" key="1">
    <source>
        <dbReference type="EMBL" id="SVC79017.1"/>
    </source>
</evidence>
<accession>A0A382Q1P2</accession>
<protein>
    <submittedName>
        <fullName evidence="1">Uncharacterized protein</fullName>
    </submittedName>
</protein>
<dbReference type="AlphaFoldDB" id="A0A382Q1P2"/>
<gene>
    <name evidence="1" type="ORF">METZ01_LOCUS331871</name>
</gene>
<reference evidence="1" key="1">
    <citation type="submission" date="2018-05" db="EMBL/GenBank/DDBJ databases">
        <authorList>
            <person name="Lanie J.A."/>
            <person name="Ng W.-L."/>
            <person name="Kazmierczak K.M."/>
            <person name="Andrzejewski T.M."/>
            <person name="Davidsen T.M."/>
            <person name="Wayne K.J."/>
            <person name="Tettelin H."/>
            <person name="Glass J.I."/>
            <person name="Rusch D."/>
            <person name="Podicherti R."/>
            <person name="Tsui H.-C.T."/>
            <person name="Winkler M.E."/>
        </authorList>
    </citation>
    <scope>NUCLEOTIDE SEQUENCE</scope>
</reference>
<feature type="non-terminal residue" evidence="1">
    <location>
        <position position="1"/>
    </location>
</feature>